<dbReference type="GO" id="GO:0005886">
    <property type="term" value="C:plasma membrane"/>
    <property type="evidence" value="ECO:0007669"/>
    <property type="project" value="UniProtKB-SubCell"/>
</dbReference>
<dbReference type="HOGENOM" id="CLU_086356_2_3_6"/>
<evidence type="ECO:0000313" key="12">
    <source>
        <dbReference type="Proteomes" id="UP000006201"/>
    </source>
</evidence>
<feature type="transmembrane region" description="Helical" evidence="9">
    <location>
        <begin position="42"/>
        <end position="60"/>
    </location>
</feature>
<keyword evidence="7 9" id="KW-0472">Membrane</keyword>
<keyword evidence="3" id="KW-1003">Cell membrane</keyword>
<dbReference type="InterPro" id="IPR055348">
    <property type="entry name" value="DctQ"/>
</dbReference>
<evidence type="ECO:0000256" key="4">
    <source>
        <dbReference type="ARBA" id="ARBA00022519"/>
    </source>
</evidence>
<evidence type="ECO:0000256" key="9">
    <source>
        <dbReference type="RuleBase" id="RU369079"/>
    </source>
</evidence>
<dbReference type="Pfam" id="PF04290">
    <property type="entry name" value="DctQ"/>
    <property type="match status" value="1"/>
</dbReference>
<comment type="subunit">
    <text evidence="9">The complex comprises the extracytoplasmic solute receptor protein and the two transmembrane proteins.</text>
</comment>
<dbReference type="GO" id="GO:0022857">
    <property type="term" value="F:transmembrane transporter activity"/>
    <property type="evidence" value="ECO:0007669"/>
    <property type="project" value="UniProtKB-UniRule"/>
</dbReference>
<keyword evidence="6 9" id="KW-1133">Transmembrane helix</keyword>
<dbReference type="PANTHER" id="PTHR35011:SF10">
    <property type="entry name" value="TRAP TRANSPORTER SMALL PERMEASE PROTEIN"/>
    <property type="match status" value="1"/>
</dbReference>
<evidence type="ECO:0000256" key="3">
    <source>
        <dbReference type="ARBA" id="ARBA00022475"/>
    </source>
</evidence>
<dbReference type="GO" id="GO:0015740">
    <property type="term" value="P:C4-dicarboxylate transport"/>
    <property type="evidence" value="ECO:0007669"/>
    <property type="project" value="TreeGrafter"/>
</dbReference>
<feature type="domain" description="Tripartite ATP-independent periplasmic transporters DctQ component" evidence="10">
    <location>
        <begin position="19"/>
        <end position="145"/>
    </location>
</feature>
<dbReference type="STRING" id="87626.PTD2_07249"/>
<name>A4C8A5_9GAMM</name>
<keyword evidence="12" id="KW-1185">Reference proteome</keyword>
<comment type="caution">
    <text evidence="11">The sequence shown here is derived from an EMBL/GenBank/DDBJ whole genome shotgun (WGS) entry which is preliminary data.</text>
</comment>
<keyword evidence="5 9" id="KW-0812">Transmembrane</keyword>
<evidence type="ECO:0000256" key="7">
    <source>
        <dbReference type="ARBA" id="ARBA00023136"/>
    </source>
</evidence>
<organism evidence="11 12">
    <name type="scientific">Pseudoalteromonas tunicata D2</name>
    <dbReference type="NCBI Taxonomy" id="87626"/>
    <lineage>
        <taxon>Bacteria</taxon>
        <taxon>Pseudomonadati</taxon>
        <taxon>Pseudomonadota</taxon>
        <taxon>Gammaproteobacteria</taxon>
        <taxon>Alteromonadales</taxon>
        <taxon>Pseudoalteromonadaceae</taxon>
        <taxon>Pseudoalteromonas</taxon>
    </lineage>
</organism>
<dbReference type="RefSeq" id="WP_009838082.1">
    <property type="nucleotide sequence ID" value="NZ_AAOH01000003.1"/>
</dbReference>
<feature type="transmembrane region" description="Helical" evidence="9">
    <location>
        <begin position="81"/>
        <end position="106"/>
    </location>
</feature>
<dbReference type="eggNOG" id="COG3090">
    <property type="taxonomic scope" value="Bacteria"/>
</dbReference>
<evidence type="ECO:0000256" key="2">
    <source>
        <dbReference type="ARBA" id="ARBA00022448"/>
    </source>
</evidence>
<evidence type="ECO:0000259" key="10">
    <source>
        <dbReference type="Pfam" id="PF04290"/>
    </source>
</evidence>
<evidence type="ECO:0000256" key="5">
    <source>
        <dbReference type="ARBA" id="ARBA00022692"/>
    </source>
</evidence>
<comment type="subcellular location">
    <subcellularLocation>
        <location evidence="1 9">Cell inner membrane</location>
        <topology evidence="1 9">Multi-pass membrane protein</topology>
    </subcellularLocation>
</comment>
<evidence type="ECO:0000313" key="11">
    <source>
        <dbReference type="EMBL" id="EAR28820.1"/>
    </source>
</evidence>
<dbReference type="OrthoDB" id="26202at2"/>
<gene>
    <name evidence="11" type="ORF">PTD2_07249</name>
</gene>
<dbReference type="AlphaFoldDB" id="A4C8A5"/>
<dbReference type="EMBL" id="AAOH01000003">
    <property type="protein sequence ID" value="EAR28820.1"/>
    <property type="molecule type" value="Genomic_DNA"/>
</dbReference>
<evidence type="ECO:0000256" key="8">
    <source>
        <dbReference type="ARBA" id="ARBA00038436"/>
    </source>
</evidence>
<reference evidence="11 12" key="1">
    <citation type="submission" date="2006-02" db="EMBL/GenBank/DDBJ databases">
        <authorList>
            <person name="Moran M.A."/>
            <person name="Kjelleberg S."/>
            <person name="Egan S."/>
            <person name="Saunders N."/>
            <person name="Thomas T."/>
            <person name="Ferriera S."/>
            <person name="Johnson J."/>
            <person name="Kravitz S."/>
            <person name="Halpern A."/>
            <person name="Remington K."/>
            <person name="Beeson K."/>
            <person name="Tran B."/>
            <person name="Rogers Y.-H."/>
            <person name="Friedman R."/>
            <person name="Venter J.C."/>
        </authorList>
    </citation>
    <scope>NUCLEOTIDE SEQUENCE [LARGE SCALE GENOMIC DNA]</scope>
    <source>
        <strain evidence="11 12">D2</strain>
    </source>
</reference>
<accession>A4C8A5</accession>
<dbReference type="InterPro" id="IPR007387">
    <property type="entry name" value="TRAP_DctQ"/>
</dbReference>
<dbReference type="Proteomes" id="UP000006201">
    <property type="component" value="Unassembled WGS sequence"/>
</dbReference>
<evidence type="ECO:0000256" key="6">
    <source>
        <dbReference type="ARBA" id="ARBA00022989"/>
    </source>
</evidence>
<keyword evidence="2 9" id="KW-0813">Transport</keyword>
<proteinExistence type="inferred from homology"/>
<evidence type="ECO:0000256" key="1">
    <source>
        <dbReference type="ARBA" id="ARBA00004429"/>
    </source>
</evidence>
<protein>
    <recommendedName>
        <fullName evidence="9">TRAP transporter small permease protein</fullName>
    </recommendedName>
</protein>
<comment type="similarity">
    <text evidence="8 9">Belongs to the TRAP transporter small permease family.</text>
</comment>
<dbReference type="PANTHER" id="PTHR35011">
    <property type="entry name" value="2,3-DIKETO-L-GULONATE TRAP TRANSPORTER SMALL PERMEASE PROTEIN YIAM"/>
    <property type="match status" value="1"/>
</dbReference>
<feature type="transmembrane region" description="Helical" evidence="9">
    <location>
        <begin position="126"/>
        <end position="142"/>
    </location>
</feature>
<sequence length="153" mass="17256">MTKLSRLFIFLASACIALIFILVLLQITLRLFNIQLPSIEDFSGYLLITSCFLGLAYTFEQHGHIRVSLFLNLPYKKATQLLDSFAHLLGAVLSMFMVYACARLVIDSYLHHELTTGQIALSQWPLQLPMVLGSAMLCISIIKQLPKIWSQHG</sequence>
<keyword evidence="4 9" id="KW-0997">Cell inner membrane</keyword>
<comment type="function">
    <text evidence="9">Part of the tripartite ATP-independent periplasmic (TRAP) transport system.</text>
</comment>
<feature type="transmembrane region" description="Helical" evidence="9">
    <location>
        <begin position="7"/>
        <end position="27"/>
    </location>
</feature>